<dbReference type="PANTHER" id="PTHR34846:SF11">
    <property type="entry name" value="4-CARBOXYMUCONOLACTONE DECARBOXYLASE FAMILY PROTEIN (AFU_ORTHOLOGUE AFUA_6G11590)"/>
    <property type="match status" value="1"/>
</dbReference>
<dbReference type="PANTHER" id="PTHR34846">
    <property type="entry name" value="4-CARBOXYMUCONOLACTONE DECARBOXYLASE FAMILY PROTEIN (AFU_ORTHOLOGUE AFUA_6G11590)"/>
    <property type="match status" value="1"/>
</dbReference>
<dbReference type="InterPro" id="IPR029032">
    <property type="entry name" value="AhpD-like"/>
</dbReference>
<dbReference type="InterPro" id="IPR003779">
    <property type="entry name" value="CMD-like"/>
</dbReference>
<accession>A0A556ANQ3</accession>
<evidence type="ECO:0000313" key="2">
    <source>
        <dbReference type="EMBL" id="TSH94518.1"/>
    </source>
</evidence>
<gene>
    <name evidence="2" type="ORF">FOZ76_12400</name>
</gene>
<comment type="caution">
    <text evidence="2">The sequence shown here is derived from an EMBL/GenBank/DDBJ whole genome shotgun (WGS) entry which is preliminary data.</text>
</comment>
<feature type="domain" description="Carboxymuconolactone decarboxylase-like" evidence="1">
    <location>
        <begin position="61"/>
        <end position="132"/>
    </location>
</feature>
<dbReference type="AlphaFoldDB" id="A0A556ANQ3"/>
<proteinExistence type="predicted"/>
<sequence length="191" mass="21672">MTPPRDTAVTPESLQYPGREFLIPRDRLSPAQQAFITRMESGPRGKAPINQLVWMQHMPFAEVAERFGAYVSAEAPIPARQKEICILLVAAFWDSAFEWHWHERLAHGAGITREQIEAIRNGRSAHFDDDKEQATHDLMRALLVEREVPDALFERSLQTLGLEQVLDLVGLAGLYGMIAHTISFYRLRIPA</sequence>
<dbReference type="Proteomes" id="UP000318405">
    <property type="component" value="Unassembled WGS sequence"/>
</dbReference>
<name>A0A556ANQ3_9BURK</name>
<dbReference type="OrthoDB" id="5987308at2"/>
<dbReference type="EMBL" id="VLTJ01000024">
    <property type="protein sequence ID" value="TSH94518.1"/>
    <property type="molecule type" value="Genomic_DNA"/>
</dbReference>
<dbReference type="RefSeq" id="WP_143948579.1">
    <property type="nucleotide sequence ID" value="NZ_BAABMB010000001.1"/>
</dbReference>
<dbReference type="GO" id="GO:0051920">
    <property type="term" value="F:peroxiredoxin activity"/>
    <property type="evidence" value="ECO:0007669"/>
    <property type="project" value="InterPro"/>
</dbReference>
<dbReference type="Gene3D" id="1.20.1290.10">
    <property type="entry name" value="AhpD-like"/>
    <property type="match status" value="1"/>
</dbReference>
<evidence type="ECO:0000313" key="3">
    <source>
        <dbReference type="Proteomes" id="UP000318405"/>
    </source>
</evidence>
<evidence type="ECO:0000259" key="1">
    <source>
        <dbReference type="Pfam" id="PF02627"/>
    </source>
</evidence>
<dbReference type="Pfam" id="PF02627">
    <property type="entry name" value="CMD"/>
    <property type="match status" value="1"/>
</dbReference>
<keyword evidence="3" id="KW-1185">Reference proteome</keyword>
<protein>
    <recommendedName>
        <fullName evidence="1">Carboxymuconolactone decarboxylase-like domain-containing protein</fullName>
    </recommendedName>
</protein>
<reference evidence="2 3" key="1">
    <citation type="submission" date="2019-07" db="EMBL/GenBank/DDBJ databases">
        <title>Qingshengfaniella alkalisoli gen. nov., sp. nov., isolated from saline soil.</title>
        <authorList>
            <person name="Xu L."/>
            <person name="Huang X.-X."/>
            <person name="Sun J.-Q."/>
        </authorList>
    </citation>
    <scope>NUCLEOTIDE SEQUENCE [LARGE SCALE GENOMIC DNA]</scope>
    <source>
        <strain evidence="2 3">DSM 27279</strain>
    </source>
</reference>
<organism evidence="2 3">
    <name type="scientific">Verticiella sediminum</name>
    <dbReference type="NCBI Taxonomy" id="1247510"/>
    <lineage>
        <taxon>Bacteria</taxon>
        <taxon>Pseudomonadati</taxon>
        <taxon>Pseudomonadota</taxon>
        <taxon>Betaproteobacteria</taxon>
        <taxon>Burkholderiales</taxon>
        <taxon>Alcaligenaceae</taxon>
        <taxon>Verticiella</taxon>
    </lineage>
</organism>
<dbReference type="SUPFAM" id="SSF69118">
    <property type="entry name" value="AhpD-like"/>
    <property type="match status" value="1"/>
</dbReference>